<gene>
    <name evidence="2" type="ORF">PLEPLA_LOCUS20838</name>
</gene>
<feature type="compositionally biased region" description="Basic and acidic residues" evidence="1">
    <location>
        <begin position="100"/>
        <end position="111"/>
    </location>
</feature>
<name>A0A9N7YMP4_PLEPL</name>
<keyword evidence="3" id="KW-1185">Reference proteome</keyword>
<protein>
    <submittedName>
        <fullName evidence="2">Uncharacterized protein</fullName>
    </submittedName>
</protein>
<sequence>MAGIVFPLLGKHPRDSDSLHNLRCRGVEWPRRMRHTALHQNGRREPDMKAWEENRVLRESGTSMVVSPDAIGREGLGDPRGGRGIGRRAANQGVDAKSAALDEDRQKRQPE</sequence>
<comment type="caution">
    <text evidence="2">The sequence shown here is derived from an EMBL/GenBank/DDBJ whole genome shotgun (WGS) entry which is preliminary data.</text>
</comment>
<dbReference type="EMBL" id="CADEAL010001472">
    <property type="protein sequence ID" value="CAB1432752.1"/>
    <property type="molecule type" value="Genomic_DNA"/>
</dbReference>
<evidence type="ECO:0000256" key="1">
    <source>
        <dbReference type="SAM" id="MobiDB-lite"/>
    </source>
</evidence>
<dbReference type="Proteomes" id="UP001153269">
    <property type="component" value="Unassembled WGS sequence"/>
</dbReference>
<feature type="region of interest" description="Disordered" evidence="1">
    <location>
        <begin position="59"/>
        <end position="111"/>
    </location>
</feature>
<proteinExistence type="predicted"/>
<reference evidence="2" key="1">
    <citation type="submission" date="2020-03" db="EMBL/GenBank/DDBJ databases">
        <authorList>
            <person name="Weist P."/>
        </authorList>
    </citation>
    <scope>NUCLEOTIDE SEQUENCE</scope>
</reference>
<organism evidence="2 3">
    <name type="scientific">Pleuronectes platessa</name>
    <name type="common">European plaice</name>
    <dbReference type="NCBI Taxonomy" id="8262"/>
    <lineage>
        <taxon>Eukaryota</taxon>
        <taxon>Metazoa</taxon>
        <taxon>Chordata</taxon>
        <taxon>Craniata</taxon>
        <taxon>Vertebrata</taxon>
        <taxon>Euteleostomi</taxon>
        <taxon>Actinopterygii</taxon>
        <taxon>Neopterygii</taxon>
        <taxon>Teleostei</taxon>
        <taxon>Neoteleostei</taxon>
        <taxon>Acanthomorphata</taxon>
        <taxon>Carangaria</taxon>
        <taxon>Pleuronectiformes</taxon>
        <taxon>Pleuronectoidei</taxon>
        <taxon>Pleuronectidae</taxon>
        <taxon>Pleuronectes</taxon>
    </lineage>
</organism>
<feature type="compositionally biased region" description="Basic and acidic residues" evidence="1">
    <location>
        <begin position="71"/>
        <end position="81"/>
    </location>
</feature>
<evidence type="ECO:0000313" key="3">
    <source>
        <dbReference type="Proteomes" id="UP001153269"/>
    </source>
</evidence>
<accession>A0A9N7YMP4</accession>
<dbReference type="AlphaFoldDB" id="A0A9N7YMP4"/>
<evidence type="ECO:0000313" key="2">
    <source>
        <dbReference type="EMBL" id="CAB1432752.1"/>
    </source>
</evidence>